<organism evidence="7">
    <name type="scientific">hydrothermal vent metagenome</name>
    <dbReference type="NCBI Taxonomy" id="652676"/>
    <lineage>
        <taxon>unclassified sequences</taxon>
        <taxon>metagenomes</taxon>
        <taxon>ecological metagenomes</taxon>
    </lineage>
</organism>
<dbReference type="Pfam" id="PF03706">
    <property type="entry name" value="LPG_synthase_TM"/>
    <property type="match status" value="1"/>
</dbReference>
<keyword evidence="3 6" id="KW-0812">Transmembrane</keyword>
<gene>
    <name evidence="7" type="ORF">MNBD_GAMMA24-113</name>
</gene>
<evidence type="ECO:0008006" key="8">
    <source>
        <dbReference type="Google" id="ProtNLM"/>
    </source>
</evidence>
<feature type="transmembrane region" description="Helical" evidence="6">
    <location>
        <begin position="51"/>
        <end position="72"/>
    </location>
</feature>
<name>A0A3B1C119_9ZZZZ</name>
<feature type="transmembrane region" description="Helical" evidence="6">
    <location>
        <begin position="215"/>
        <end position="234"/>
    </location>
</feature>
<keyword evidence="2" id="KW-1003">Cell membrane</keyword>
<evidence type="ECO:0000256" key="6">
    <source>
        <dbReference type="SAM" id="Phobius"/>
    </source>
</evidence>
<evidence type="ECO:0000256" key="1">
    <source>
        <dbReference type="ARBA" id="ARBA00004651"/>
    </source>
</evidence>
<dbReference type="InterPro" id="IPR022791">
    <property type="entry name" value="L-PG_synthase/AglD"/>
</dbReference>
<evidence type="ECO:0000256" key="5">
    <source>
        <dbReference type="ARBA" id="ARBA00023136"/>
    </source>
</evidence>
<keyword evidence="5 6" id="KW-0472">Membrane</keyword>
<evidence type="ECO:0000256" key="3">
    <source>
        <dbReference type="ARBA" id="ARBA00022692"/>
    </source>
</evidence>
<comment type="subcellular location">
    <subcellularLocation>
        <location evidence="1">Cell membrane</location>
        <topology evidence="1">Multi-pass membrane protein</topology>
    </subcellularLocation>
</comment>
<dbReference type="AlphaFoldDB" id="A0A3B1C119"/>
<dbReference type="PANTHER" id="PTHR40277">
    <property type="entry name" value="BLL5419 PROTEIN"/>
    <property type="match status" value="1"/>
</dbReference>
<proteinExistence type="predicted"/>
<dbReference type="NCBIfam" id="TIGR00374">
    <property type="entry name" value="flippase-like domain"/>
    <property type="match status" value="1"/>
</dbReference>
<keyword evidence="4 6" id="KW-1133">Transmembrane helix</keyword>
<feature type="transmembrane region" description="Helical" evidence="6">
    <location>
        <begin position="20"/>
        <end position="45"/>
    </location>
</feature>
<sequence>MTDSVRATPSQQRQHRGVVLRLLVTLLILWLIFRSIDIVSVLGVIKQVNLPLLGLAVLFQLLSTLLAGYRWYLVMHQLRFGKHAGFYIRSYFKGSFFNQGLPTSIGGDAIRVIDVAATGFRKRDAFKGVFIDRVLGLVGLLLLNLFANALQPDLLPPHLFYVLNLLVLGGVVGFVTLIFIHRLRWFSQWRISRFLLSISAQLQSVMLGLRNSSMQMSLSIIIHILSMINIFLIGRSVGLDYDFVTFTIIVPPVILLTLVPISLAGWGVREGAMIGLFTLVGADKSIVLSMSILYGIILVLASLPGLYVYLHGKYHHV</sequence>
<dbReference type="EMBL" id="UOFZ01000036">
    <property type="protein sequence ID" value="VAX12395.1"/>
    <property type="molecule type" value="Genomic_DNA"/>
</dbReference>
<feature type="transmembrane region" description="Helical" evidence="6">
    <location>
        <begin position="246"/>
        <end position="266"/>
    </location>
</feature>
<reference evidence="7" key="1">
    <citation type="submission" date="2018-06" db="EMBL/GenBank/DDBJ databases">
        <authorList>
            <person name="Zhirakovskaya E."/>
        </authorList>
    </citation>
    <scope>NUCLEOTIDE SEQUENCE</scope>
</reference>
<feature type="transmembrane region" description="Helical" evidence="6">
    <location>
        <begin position="286"/>
        <end position="310"/>
    </location>
</feature>
<evidence type="ECO:0000313" key="7">
    <source>
        <dbReference type="EMBL" id="VAX12395.1"/>
    </source>
</evidence>
<dbReference type="GO" id="GO:0005886">
    <property type="term" value="C:plasma membrane"/>
    <property type="evidence" value="ECO:0007669"/>
    <property type="project" value="UniProtKB-SubCell"/>
</dbReference>
<evidence type="ECO:0000256" key="2">
    <source>
        <dbReference type="ARBA" id="ARBA00022475"/>
    </source>
</evidence>
<feature type="transmembrane region" description="Helical" evidence="6">
    <location>
        <begin position="130"/>
        <end position="147"/>
    </location>
</feature>
<protein>
    <recommendedName>
        <fullName evidence="8">Flippase-like domain-containing protein</fullName>
    </recommendedName>
</protein>
<accession>A0A3B1C119</accession>
<feature type="transmembrane region" description="Helical" evidence="6">
    <location>
        <begin position="159"/>
        <end position="179"/>
    </location>
</feature>
<evidence type="ECO:0000256" key="4">
    <source>
        <dbReference type="ARBA" id="ARBA00022989"/>
    </source>
</evidence>
<dbReference type="PANTHER" id="PTHR40277:SF1">
    <property type="entry name" value="BLL5419 PROTEIN"/>
    <property type="match status" value="1"/>
</dbReference>